<dbReference type="Pfam" id="PF02381">
    <property type="entry name" value="MraZ"/>
    <property type="match status" value="2"/>
</dbReference>
<accession>A0A0G0YEY5</accession>
<dbReference type="Proteomes" id="UP000034108">
    <property type="component" value="Unassembled WGS sequence"/>
</dbReference>
<evidence type="ECO:0000313" key="10">
    <source>
        <dbReference type="Proteomes" id="UP000034108"/>
    </source>
</evidence>
<gene>
    <name evidence="7" type="primary">mraZ</name>
    <name evidence="9" type="ORF">UU49_C0013G0009</name>
</gene>
<organism evidence="9 10">
    <name type="scientific">Candidatus Magasanikbacteria bacterium GW2011_GWC2_41_17</name>
    <dbReference type="NCBI Taxonomy" id="1619048"/>
    <lineage>
        <taxon>Bacteria</taxon>
        <taxon>Candidatus Magasanikiibacteriota</taxon>
    </lineage>
</organism>
<protein>
    <recommendedName>
        <fullName evidence="1 7">Transcriptional regulator MraZ</fullName>
    </recommendedName>
</protein>
<dbReference type="HAMAP" id="MF_01008">
    <property type="entry name" value="MraZ"/>
    <property type="match status" value="1"/>
</dbReference>
<dbReference type="InterPro" id="IPR035642">
    <property type="entry name" value="MraZ_N"/>
</dbReference>
<dbReference type="AlphaFoldDB" id="A0A0G0YEY5"/>
<evidence type="ECO:0000256" key="5">
    <source>
        <dbReference type="ARBA" id="ARBA00023125"/>
    </source>
</evidence>
<dbReference type="GO" id="GO:0005737">
    <property type="term" value="C:cytoplasm"/>
    <property type="evidence" value="ECO:0007669"/>
    <property type="project" value="UniProtKB-UniRule"/>
</dbReference>
<dbReference type="CDD" id="cd16321">
    <property type="entry name" value="MraZ_C"/>
    <property type="match status" value="1"/>
</dbReference>
<dbReference type="SUPFAM" id="SSF89447">
    <property type="entry name" value="AbrB/MazE/MraZ-like"/>
    <property type="match status" value="1"/>
</dbReference>
<dbReference type="GO" id="GO:2000143">
    <property type="term" value="P:negative regulation of DNA-templated transcription initiation"/>
    <property type="evidence" value="ECO:0007669"/>
    <property type="project" value="TreeGrafter"/>
</dbReference>
<dbReference type="PROSITE" id="PS51740">
    <property type="entry name" value="SPOVT_ABRB"/>
    <property type="match status" value="2"/>
</dbReference>
<evidence type="ECO:0000259" key="8">
    <source>
        <dbReference type="PROSITE" id="PS51740"/>
    </source>
</evidence>
<dbReference type="GO" id="GO:0000976">
    <property type="term" value="F:transcription cis-regulatory region binding"/>
    <property type="evidence" value="ECO:0007669"/>
    <property type="project" value="TreeGrafter"/>
</dbReference>
<evidence type="ECO:0000256" key="4">
    <source>
        <dbReference type="ARBA" id="ARBA00023015"/>
    </source>
</evidence>
<feature type="domain" description="SpoVT-AbrB" evidence="8">
    <location>
        <begin position="82"/>
        <end position="125"/>
    </location>
</feature>
<evidence type="ECO:0000256" key="1">
    <source>
        <dbReference type="ARBA" id="ARBA00013860"/>
    </source>
</evidence>
<comment type="caution">
    <text evidence="9">The sequence shown here is derived from an EMBL/GenBank/DDBJ whole genome shotgun (WGS) entry which is preliminary data.</text>
</comment>
<dbReference type="CDD" id="cd16320">
    <property type="entry name" value="MraZ_N"/>
    <property type="match status" value="1"/>
</dbReference>
<dbReference type="PATRIC" id="fig|1619048.3.peg.463"/>
<evidence type="ECO:0000313" key="9">
    <source>
        <dbReference type="EMBL" id="KKR98902.1"/>
    </source>
</evidence>
<dbReference type="PANTHER" id="PTHR34701:SF1">
    <property type="entry name" value="TRANSCRIPTIONAL REGULATOR MRAZ"/>
    <property type="match status" value="1"/>
</dbReference>
<feature type="domain" description="SpoVT-AbrB" evidence="8">
    <location>
        <begin position="11"/>
        <end position="53"/>
    </location>
</feature>
<dbReference type="Gene3D" id="3.40.1550.20">
    <property type="entry name" value="Transcriptional regulator MraZ domain"/>
    <property type="match status" value="1"/>
</dbReference>
<name>A0A0G0YEY5_9BACT</name>
<comment type="similarity">
    <text evidence="7">Belongs to the MraZ family.</text>
</comment>
<keyword evidence="5 7" id="KW-0238">DNA-binding</keyword>
<comment type="subcellular location">
    <subcellularLocation>
        <location evidence="7">Cytoplasm</location>
        <location evidence="7">Nucleoid</location>
    </subcellularLocation>
</comment>
<dbReference type="InterPro" id="IPR038619">
    <property type="entry name" value="MraZ_sf"/>
</dbReference>
<proteinExistence type="inferred from homology"/>
<sequence length="149" mass="17053">MVNQKNMFIGEYLHTIDEKSRLAIPIKFRADLLKGAVVTRGLDNCLFLFTKVEWQKLAEKLANLPLSQSNTRAFARLMLAGAMDAELDKQGRIILPEYLQKFAGLKKQVIVAGLYNRLEIWDESTWTKYKESTEKNSEEIAERMGELGV</sequence>
<dbReference type="InterPro" id="IPR035644">
    <property type="entry name" value="MraZ_C"/>
</dbReference>
<evidence type="ECO:0000256" key="7">
    <source>
        <dbReference type="HAMAP-Rule" id="MF_01008"/>
    </source>
</evidence>
<evidence type="ECO:0000256" key="2">
    <source>
        <dbReference type="ARBA" id="ARBA00022490"/>
    </source>
</evidence>
<evidence type="ECO:0000256" key="6">
    <source>
        <dbReference type="ARBA" id="ARBA00023163"/>
    </source>
</evidence>
<dbReference type="InterPro" id="IPR003444">
    <property type="entry name" value="MraZ"/>
</dbReference>
<keyword evidence="2 7" id="KW-0963">Cytoplasm</keyword>
<dbReference type="GO" id="GO:0009295">
    <property type="term" value="C:nucleoid"/>
    <property type="evidence" value="ECO:0007669"/>
    <property type="project" value="UniProtKB-SubCell"/>
</dbReference>
<dbReference type="GO" id="GO:0003700">
    <property type="term" value="F:DNA-binding transcription factor activity"/>
    <property type="evidence" value="ECO:0007669"/>
    <property type="project" value="UniProtKB-UniRule"/>
</dbReference>
<reference evidence="9 10" key="1">
    <citation type="journal article" date="2015" name="Nature">
        <title>rRNA introns, odd ribosomes, and small enigmatic genomes across a large radiation of phyla.</title>
        <authorList>
            <person name="Brown C.T."/>
            <person name="Hug L.A."/>
            <person name="Thomas B.C."/>
            <person name="Sharon I."/>
            <person name="Castelle C.J."/>
            <person name="Singh A."/>
            <person name="Wilkins M.J."/>
            <person name="Williams K.H."/>
            <person name="Banfield J.F."/>
        </authorList>
    </citation>
    <scope>NUCLEOTIDE SEQUENCE [LARGE SCALE GENOMIC DNA]</scope>
</reference>
<dbReference type="InterPro" id="IPR020603">
    <property type="entry name" value="MraZ_dom"/>
</dbReference>
<dbReference type="InterPro" id="IPR007159">
    <property type="entry name" value="SpoVT-AbrB_dom"/>
</dbReference>
<dbReference type="InterPro" id="IPR037914">
    <property type="entry name" value="SpoVT-AbrB_sf"/>
</dbReference>
<keyword evidence="3" id="KW-0677">Repeat</keyword>
<keyword evidence="6 7" id="KW-0804">Transcription</keyword>
<dbReference type="NCBIfam" id="TIGR00242">
    <property type="entry name" value="division/cell wall cluster transcriptional repressor MraZ"/>
    <property type="match status" value="1"/>
</dbReference>
<evidence type="ECO:0000256" key="3">
    <source>
        <dbReference type="ARBA" id="ARBA00022737"/>
    </source>
</evidence>
<dbReference type="EMBL" id="LCAV01000013">
    <property type="protein sequence ID" value="KKR98902.1"/>
    <property type="molecule type" value="Genomic_DNA"/>
</dbReference>
<keyword evidence="4 7" id="KW-0805">Transcription regulation</keyword>
<comment type="subunit">
    <text evidence="7">Forms oligomers.</text>
</comment>
<dbReference type="STRING" id="1619048.UU49_C0013G0009"/>
<dbReference type="PANTHER" id="PTHR34701">
    <property type="entry name" value="TRANSCRIPTIONAL REGULATOR MRAZ"/>
    <property type="match status" value="1"/>
</dbReference>